<dbReference type="PANTHER" id="PTHR37038:SF14">
    <property type="entry name" value="TRANSCRIPTIONAL ACTIVATOR"/>
    <property type="match status" value="1"/>
</dbReference>
<evidence type="ECO:0000259" key="1">
    <source>
        <dbReference type="PROSITE" id="PS50943"/>
    </source>
</evidence>
<feature type="domain" description="HTH cro/C1-type" evidence="1">
    <location>
        <begin position="8"/>
        <end position="61"/>
    </location>
</feature>
<evidence type="ECO:0000313" key="3">
    <source>
        <dbReference type="Proteomes" id="UP000774130"/>
    </source>
</evidence>
<protein>
    <submittedName>
        <fullName evidence="2">Helix-turn-helix domain-containing protein</fullName>
    </submittedName>
</protein>
<dbReference type="RefSeq" id="WP_218325133.1">
    <property type="nucleotide sequence ID" value="NZ_JAHUZB010000002.1"/>
</dbReference>
<comment type="caution">
    <text evidence="2">The sequence shown here is derived from an EMBL/GenBank/DDBJ whole genome shotgun (WGS) entry which is preliminary data.</text>
</comment>
<dbReference type="InterPro" id="IPR001387">
    <property type="entry name" value="Cro/C1-type_HTH"/>
</dbReference>
<dbReference type="Pfam" id="PF01381">
    <property type="entry name" value="HTH_3"/>
    <property type="match status" value="1"/>
</dbReference>
<evidence type="ECO:0000313" key="2">
    <source>
        <dbReference type="EMBL" id="MBV7390080.1"/>
    </source>
</evidence>
<sequence>MVTIGEALKEFRKERGFTQKELSQDICSQSVLSRIENDEEIPNILVISQLSQRLGISVNQLIGDLLPEELLLRKYFNKMFMYLRQQGYLEIEGILAFLEARKTIYLDKDLQLLYYFKGICSYYIDNDPKKALEKIKKGLSVFFTHKSQGYFDQKILLLCFAGKMQQILGNFSEAERLYSESFQLYKTMMADYSERLELVNIFTNYGNFLFDKKNLDKAEKVIDAGLTWSKNQHSYYQLAEMLTLKIKILDTRGLTKESEYFKKILANMN</sequence>
<dbReference type="EMBL" id="JAHUZB010000002">
    <property type="protein sequence ID" value="MBV7390080.1"/>
    <property type="molecule type" value="Genomic_DNA"/>
</dbReference>
<dbReference type="InterPro" id="IPR053163">
    <property type="entry name" value="HTH-type_regulator_Rgg"/>
</dbReference>
<gene>
    <name evidence="2" type="ORF">KUA55_05260</name>
</gene>
<reference evidence="2 3" key="1">
    <citation type="submission" date="2021-06" db="EMBL/GenBank/DDBJ databases">
        <title>Enterococcus alishanensis sp. nov., a novel lactic acid bacterium isolated from fresh coffee beans.</title>
        <authorList>
            <person name="Chen Y.-S."/>
        </authorList>
    </citation>
    <scope>NUCLEOTIDE SEQUENCE [LARGE SCALE GENOMIC DNA]</scope>
    <source>
        <strain evidence="2 3">ALS3</strain>
    </source>
</reference>
<dbReference type="CDD" id="cd00093">
    <property type="entry name" value="HTH_XRE"/>
    <property type="match status" value="1"/>
</dbReference>
<accession>A0ABS6TB07</accession>
<dbReference type="PANTHER" id="PTHR37038">
    <property type="entry name" value="TRANSCRIPTIONAL REGULATOR-RELATED"/>
    <property type="match status" value="1"/>
</dbReference>
<proteinExistence type="predicted"/>
<keyword evidence="3" id="KW-1185">Reference proteome</keyword>
<dbReference type="PROSITE" id="PS50943">
    <property type="entry name" value="HTH_CROC1"/>
    <property type="match status" value="1"/>
</dbReference>
<organism evidence="2 3">
    <name type="scientific">Enterococcus alishanensis</name>
    <dbReference type="NCBI Taxonomy" id="1303817"/>
    <lineage>
        <taxon>Bacteria</taxon>
        <taxon>Bacillati</taxon>
        <taxon>Bacillota</taxon>
        <taxon>Bacilli</taxon>
        <taxon>Lactobacillales</taxon>
        <taxon>Enterococcaceae</taxon>
        <taxon>Enterococcus</taxon>
    </lineage>
</organism>
<dbReference type="SMART" id="SM00530">
    <property type="entry name" value="HTH_XRE"/>
    <property type="match status" value="1"/>
</dbReference>
<name>A0ABS6TB07_9ENTE</name>
<dbReference type="Proteomes" id="UP000774130">
    <property type="component" value="Unassembled WGS sequence"/>
</dbReference>